<evidence type="ECO:0000313" key="7">
    <source>
        <dbReference type="Proteomes" id="UP001328107"/>
    </source>
</evidence>
<keyword evidence="7" id="KW-1185">Reference proteome</keyword>
<accession>A0AAN5CZ57</accession>
<keyword evidence="3" id="KW-0732">Signal</keyword>
<dbReference type="CDD" id="cd00037">
    <property type="entry name" value="CLECT"/>
    <property type="match status" value="1"/>
</dbReference>
<feature type="non-terminal residue" evidence="6">
    <location>
        <position position="1"/>
    </location>
</feature>
<evidence type="ECO:0000259" key="4">
    <source>
        <dbReference type="PROSITE" id="PS01180"/>
    </source>
</evidence>
<comment type="caution">
    <text evidence="2">Lacks conserved residue(s) required for the propagation of feature annotation.</text>
</comment>
<dbReference type="Gene3D" id="3.10.100.10">
    <property type="entry name" value="Mannose-Binding Protein A, subunit A"/>
    <property type="match status" value="2"/>
</dbReference>
<feature type="chain" id="PRO_5043011722" description="C-type lectin" evidence="3">
    <location>
        <begin position="16"/>
        <end position="409"/>
    </location>
</feature>
<evidence type="ECO:0008006" key="8">
    <source>
        <dbReference type="Google" id="ProtNLM"/>
    </source>
</evidence>
<protein>
    <recommendedName>
        <fullName evidence="8">C-type lectin</fullName>
    </recommendedName>
</protein>
<dbReference type="EMBL" id="BTRK01000005">
    <property type="protein sequence ID" value="GMR52930.1"/>
    <property type="molecule type" value="Genomic_DNA"/>
</dbReference>
<dbReference type="PROSITE" id="PS00615">
    <property type="entry name" value="C_TYPE_LECTIN_1"/>
    <property type="match status" value="1"/>
</dbReference>
<comment type="caution">
    <text evidence="6">The sequence shown here is derived from an EMBL/GenBank/DDBJ whole genome shotgun (WGS) entry which is preliminary data.</text>
</comment>
<feature type="signal peptide" evidence="3">
    <location>
        <begin position="1"/>
        <end position="15"/>
    </location>
</feature>
<dbReference type="InterPro" id="IPR000859">
    <property type="entry name" value="CUB_dom"/>
</dbReference>
<dbReference type="PANTHER" id="PTHR22991:SF40">
    <property type="entry name" value="PROTEIN CBG13490"/>
    <property type="match status" value="1"/>
</dbReference>
<dbReference type="InterPro" id="IPR016187">
    <property type="entry name" value="CTDL_fold"/>
</dbReference>
<dbReference type="InterPro" id="IPR050976">
    <property type="entry name" value="Snaclec"/>
</dbReference>
<dbReference type="Gene3D" id="2.60.120.290">
    <property type="entry name" value="Spermadhesin, CUB domain"/>
    <property type="match status" value="1"/>
</dbReference>
<dbReference type="InterPro" id="IPR035914">
    <property type="entry name" value="Sperma_CUB_dom_sf"/>
</dbReference>
<dbReference type="InterPro" id="IPR001304">
    <property type="entry name" value="C-type_lectin-like"/>
</dbReference>
<reference evidence="7" key="1">
    <citation type="submission" date="2022-10" db="EMBL/GenBank/DDBJ databases">
        <title>Genome assembly of Pristionchus species.</title>
        <authorList>
            <person name="Yoshida K."/>
            <person name="Sommer R.J."/>
        </authorList>
    </citation>
    <scope>NUCLEOTIDE SEQUENCE [LARGE SCALE GENOMIC DNA]</scope>
    <source>
        <strain evidence="7">RS5460</strain>
    </source>
</reference>
<dbReference type="PROSITE" id="PS50041">
    <property type="entry name" value="C_TYPE_LECTIN_2"/>
    <property type="match status" value="1"/>
</dbReference>
<dbReference type="AlphaFoldDB" id="A0AAN5CZ57"/>
<evidence type="ECO:0000256" key="2">
    <source>
        <dbReference type="PROSITE-ProRule" id="PRU00059"/>
    </source>
</evidence>
<evidence type="ECO:0000256" key="1">
    <source>
        <dbReference type="ARBA" id="ARBA00023157"/>
    </source>
</evidence>
<feature type="non-terminal residue" evidence="6">
    <location>
        <position position="409"/>
    </location>
</feature>
<dbReference type="Pfam" id="PF00059">
    <property type="entry name" value="Lectin_C"/>
    <property type="match status" value="1"/>
</dbReference>
<feature type="domain" description="CUB" evidence="4">
    <location>
        <begin position="302"/>
        <end position="409"/>
    </location>
</feature>
<sequence length="409" mass="45669">LRFTLLASIFYTTWALCPIEFELVRNGECYTRLYEEQQTYSPSGAVQAIKNCASFSLSIPVSIKNQQDHDYWVSVAREDKKKGPDYGNIVLGIYCDGTNHWKWADGRDVYYEWKPSGYDIDLNQRCGESGLYCMWTVDPETNNWKKWCNEYLNTSLYCEIPYVKPEEPDRDCATFSPESDDYVCYQVGLMAANWTEANNICHVYGASVASIHNDRENTFLRRLAVSKGLVNGVLLGGMGNANHFRWADGSPWDYSNFATVAGLGDCLAMDTSTTSGTWVNVDCSSDISFSCARPWYTTAPACDGGVHHEGEIMYSPGFPYSASEPCDFMLIADPGKLVEVEILLLEANACCDHLEIFEGTLGGNLIADLTGAHQNGIKFRTTSQNAMRVSWRPQGGVNVKGMMITFRGV</sequence>
<evidence type="ECO:0000256" key="3">
    <source>
        <dbReference type="SAM" id="SignalP"/>
    </source>
</evidence>
<feature type="domain" description="C-type lectin" evidence="5">
    <location>
        <begin position="184"/>
        <end position="292"/>
    </location>
</feature>
<keyword evidence="1" id="KW-1015">Disulfide bond</keyword>
<name>A0AAN5CZ57_9BILA</name>
<dbReference type="InterPro" id="IPR018378">
    <property type="entry name" value="C-type_lectin_CS"/>
</dbReference>
<dbReference type="SMART" id="SM00034">
    <property type="entry name" value="CLECT"/>
    <property type="match status" value="2"/>
</dbReference>
<evidence type="ECO:0000259" key="5">
    <source>
        <dbReference type="PROSITE" id="PS50041"/>
    </source>
</evidence>
<gene>
    <name evidence="6" type="ORF">PMAYCL1PPCAC_23125</name>
</gene>
<proteinExistence type="predicted"/>
<dbReference type="SMART" id="SM00042">
    <property type="entry name" value="CUB"/>
    <property type="match status" value="1"/>
</dbReference>
<dbReference type="SUPFAM" id="SSF49854">
    <property type="entry name" value="Spermadhesin, CUB domain"/>
    <property type="match status" value="1"/>
</dbReference>
<dbReference type="InterPro" id="IPR016186">
    <property type="entry name" value="C-type_lectin-like/link_sf"/>
</dbReference>
<dbReference type="PANTHER" id="PTHR22991">
    <property type="entry name" value="PROTEIN CBG13490"/>
    <property type="match status" value="1"/>
</dbReference>
<evidence type="ECO:0000313" key="6">
    <source>
        <dbReference type="EMBL" id="GMR52930.1"/>
    </source>
</evidence>
<dbReference type="SUPFAM" id="SSF56436">
    <property type="entry name" value="C-type lectin-like"/>
    <property type="match status" value="2"/>
</dbReference>
<organism evidence="6 7">
    <name type="scientific">Pristionchus mayeri</name>
    <dbReference type="NCBI Taxonomy" id="1317129"/>
    <lineage>
        <taxon>Eukaryota</taxon>
        <taxon>Metazoa</taxon>
        <taxon>Ecdysozoa</taxon>
        <taxon>Nematoda</taxon>
        <taxon>Chromadorea</taxon>
        <taxon>Rhabditida</taxon>
        <taxon>Rhabditina</taxon>
        <taxon>Diplogasteromorpha</taxon>
        <taxon>Diplogasteroidea</taxon>
        <taxon>Neodiplogasteridae</taxon>
        <taxon>Pristionchus</taxon>
    </lineage>
</organism>
<dbReference type="Proteomes" id="UP001328107">
    <property type="component" value="Unassembled WGS sequence"/>
</dbReference>
<dbReference type="PROSITE" id="PS01180">
    <property type="entry name" value="CUB"/>
    <property type="match status" value="1"/>
</dbReference>